<name>A0A813KIP5_POLGL</name>
<evidence type="ECO:0000256" key="1">
    <source>
        <dbReference type="SAM" id="MobiDB-lite"/>
    </source>
</evidence>
<reference evidence="2" key="1">
    <citation type="submission" date="2021-02" db="EMBL/GenBank/DDBJ databases">
        <authorList>
            <person name="Dougan E. K."/>
            <person name="Rhodes N."/>
            <person name="Thang M."/>
            <person name="Chan C."/>
        </authorList>
    </citation>
    <scope>NUCLEOTIDE SEQUENCE</scope>
</reference>
<gene>
    <name evidence="2" type="ORF">PGLA2088_LOCUS33878</name>
</gene>
<protein>
    <submittedName>
        <fullName evidence="2">Uncharacterized protein</fullName>
    </submittedName>
</protein>
<sequence>VLSGCLPVGTCLLDWLRESQKIEFLEWVQCDCVDADTPAKMGHVVLQLPSMASSGIVYSTTVCYDPPANSPSDAEPSAESQPLRLTLIELSQREIQEPRRNPKHQPQRRRPPKTRPELLADPYKYSL</sequence>
<dbReference type="EMBL" id="CAJNNW010031046">
    <property type="protein sequence ID" value="CAE8705760.1"/>
    <property type="molecule type" value="Genomic_DNA"/>
</dbReference>
<evidence type="ECO:0000313" key="2">
    <source>
        <dbReference type="EMBL" id="CAE8705760.1"/>
    </source>
</evidence>
<feature type="region of interest" description="Disordered" evidence="1">
    <location>
        <begin position="92"/>
        <end position="127"/>
    </location>
</feature>
<accession>A0A813KIP5</accession>
<dbReference type="AlphaFoldDB" id="A0A813KIP5"/>
<proteinExistence type="predicted"/>
<organism evidence="2 3">
    <name type="scientific">Polarella glacialis</name>
    <name type="common">Dinoflagellate</name>
    <dbReference type="NCBI Taxonomy" id="89957"/>
    <lineage>
        <taxon>Eukaryota</taxon>
        <taxon>Sar</taxon>
        <taxon>Alveolata</taxon>
        <taxon>Dinophyceae</taxon>
        <taxon>Suessiales</taxon>
        <taxon>Suessiaceae</taxon>
        <taxon>Polarella</taxon>
    </lineage>
</organism>
<evidence type="ECO:0000313" key="3">
    <source>
        <dbReference type="Proteomes" id="UP000626109"/>
    </source>
</evidence>
<comment type="caution">
    <text evidence="2">The sequence shown here is derived from an EMBL/GenBank/DDBJ whole genome shotgun (WGS) entry which is preliminary data.</text>
</comment>
<dbReference type="Proteomes" id="UP000626109">
    <property type="component" value="Unassembled WGS sequence"/>
</dbReference>
<feature type="compositionally biased region" description="Basic residues" evidence="1">
    <location>
        <begin position="101"/>
        <end position="113"/>
    </location>
</feature>
<feature type="non-terminal residue" evidence="2">
    <location>
        <position position="1"/>
    </location>
</feature>